<comment type="similarity">
    <text evidence="2">Belongs to the major facilitator superfamily.</text>
</comment>
<evidence type="ECO:0000259" key="8">
    <source>
        <dbReference type="PROSITE" id="PS50850"/>
    </source>
</evidence>
<dbReference type="Gene3D" id="1.20.1250.20">
    <property type="entry name" value="MFS general substrate transporter like domains"/>
    <property type="match status" value="1"/>
</dbReference>
<dbReference type="GO" id="GO:0012505">
    <property type="term" value="C:endomembrane system"/>
    <property type="evidence" value="ECO:0007669"/>
    <property type="project" value="UniProtKB-SubCell"/>
</dbReference>
<keyword evidence="5 7" id="KW-1133">Transmembrane helix</keyword>
<dbReference type="EMBL" id="KN835334">
    <property type="protein sequence ID" value="KIK39651.1"/>
    <property type="molecule type" value="Genomic_DNA"/>
</dbReference>
<reference evidence="10" key="2">
    <citation type="submission" date="2015-01" db="EMBL/GenBank/DDBJ databases">
        <title>Evolutionary Origins and Diversification of the Mycorrhizal Mutualists.</title>
        <authorList>
            <consortium name="DOE Joint Genome Institute"/>
            <consortium name="Mycorrhizal Genomics Consortium"/>
            <person name="Kohler A."/>
            <person name="Kuo A."/>
            <person name="Nagy L.G."/>
            <person name="Floudas D."/>
            <person name="Copeland A."/>
            <person name="Barry K.W."/>
            <person name="Cichocki N."/>
            <person name="Veneault-Fourrey C."/>
            <person name="LaButti K."/>
            <person name="Lindquist E.A."/>
            <person name="Lipzen A."/>
            <person name="Lundell T."/>
            <person name="Morin E."/>
            <person name="Murat C."/>
            <person name="Riley R."/>
            <person name="Ohm R."/>
            <person name="Sun H."/>
            <person name="Tunlid A."/>
            <person name="Henrissat B."/>
            <person name="Grigoriev I.V."/>
            <person name="Hibbett D.S."/>
            <person name="Martin F."/>
        </authorList>
    </citation>
    <scope>NUCLEOTIDE SEQUENCE [LARGE SCALE GENOMIC DNA]</scope>
    <source>
        <strain evidence="10">UH-Slu-Lm8-n1</strain>
    </source>
</reference>
<dbReference type="OrthoDB" id="413079at2759"/>
<evidence type="ECO:0000256" key="7">
    <source>
        <dbReference type="SAM" id="Phobius"/>
    </source>
</evidence>
<keyword evidence="4 7" id="KW-0812">Transmembrane</keyword>
<sequence>MSLSPTTTDPVFNPDEPYLAPVAASACRASPRPSCKIDLAEAFVDAIELSPVTPVEKQNDDPEMLSVLSANHRAQKTREKIQFAALCWFVCLEGWNDGSNGPLLPRIQKVYGVGYAVVSLIFVFACLGFITGAVSNVILAERLGFGKNANSVGYVACIKENAEAKMSVFMAVYGAGALASPLVATQFSHLPQWNLHFLTSLGIAISNTIALSVVFRLKPQEECLAEIGIVDVNNSTSEHSHLRQIFMNKDVHFLAAFALLYVGAEVTVGGWIVTFIIDARGGGSSSGYISTGFFGGLMVGRLVLIWFNEKIGERLALYIYAVLAIIFELVIWFVPSLVGDAVAVCVIGVLLGPMYPIAVNHARRVLPRWLLTGAIGWIAGVGQAGSALVPFMVGAIAQNSGIQTLQPVLVGILSLMTVLWALVAHGSRRPD</sequence>
<evidence type="ECO:0000256" key="6">
    <source>
        <dbReference type="ARBA" id="ARBA00023136"/>
    </source>
</evidence>
<comment type="subcellular location">
    <subcellularLocation>
        <location evidence="1">Endomembrane system</location>
        <topology evidence="1">Multi-pass membrane protein</topology>
    </subcellularLocation>
</comment>
<feature type="transmembrane region" description="Helical" evidence="7">
    <location>
        <begin position="370"/>
        <end position="393"/>
    </location>
</feature>
<evidence type="ECO:0000256" key="3">
    <source>
        <dbReference type="ARBA" id="ARBA00022448"/>
    </source>
</evidence>
<evidence type="ECO:0000256" key="1">
    <source>
        <dbReference type="ARBA" id="ARBA00004127"/>
    </source>
</evidence>
<dbReference type="Proteomes" id="UP000054485">
    <property type="component" value="Unassembled WGS sequence"/>
</dbReference>
<dbReference type="STRING" id="930992.A0A0D0AD64"/>
<feature type="transmembrane region" description="Helical" evidence="7">
    <location>
        <begin position="253"/>
        <end position="277"/>
    </location>
</feature>
<evidence type="ECO:0000256" key="4">
    <source>
        <dbReference type="ARBA" id="ARBA00022692"/>
    </source>
</evidence>
<feature type="transmembrane region" description="Helical" evidence="7">
    <location>
        <begin position="341"/>
        <end position="358"/>
    </location>
</feature>
<feature type="transmembrane region" description="Helical" evidence="7">
    <location>
        <begin position="113"/>
        <end position="139"/>
    </location>
</feature>
<evidence type="ECO:0000313" key="9">
    <source>
        <dbReference type="EMBL" id="KIK39651.1"/>
    </source>
</evidence>
<dbReference type="FunFam" id="1.20.1250.20:FF:000286">
    <property type="entry name" value="MFS efflux transporter"/>
    <property type="match status" value="1"/>
</dbReference>
<evidence type="ECO:0000313" key="10">
    <source>
        <dbReference type="Proteomes" id="UP000054485"/>
    </source>
</evidence>
<dbReference type="InterPro" id="IPR036259">
    <property type="entry name" value="MFS_trans_sf"/>
</dbReference>
<organism evidence="9 10">
    <name type="scientific">Suillus luteus UH-Slu-Lm8-n1</name>
    <dbReference type="NCBI Taxonomy" id="930992"/>
    <lineage>
        <taxon>Eukaryota</taxon>
        <taxon>Fungi</taxon>
        <taxon>Dikarya</taxon>
        <taxon>Basidiomycota</taxon>
        <taxon>Agaricomycotina</taxon>
        <taxon>Agaricomycetes</taxon>
        <taxon>Agaricomycetidae</taxon>
        <taxon>Boletales</taxon>
        <taxon>Suillineae</taxon>
        <taxon>Suillaceae</taxon>
        <taxon>Suillus</taxon>
    </lineage>
</organism>
<evidence type="ECO:0000256" key="5">
    <source>
        <dbReference type="ARBA" id="ARBA00022989"/>
    </source>
</evidence>
<dbReference type="PANTHER" id="PTHR23514">
    <property type="entry name" value="BYPASS OF STOP CODON PROTEIN 6"/>
    <property type="match status" value="1"/>
</dbReference>
<keyword evidence="3" id="KW-0813">Transport</keyword>
<dbReference type="PANTHER" id="PTHR23514:SF3">
    <property type="entry name" value="BYPASS OF STOP CODON PROTEIN 6"/>
    <property type="match status" value="1"/>
</dbReference>
<keyword evidence="6 7" id="KW-0472">Membrane</keyword>
<dbReference type="PROSITE" id="PS50850">
    <property type="entry name" value="MFS"/>
    <property type="match status" value="1"/>
</dbReference>
<reference evidence="9 10" key="1">
    <citation type="submission" date="2014-04" db="EMBL/GenBank/DDBJ databases">
        <authorList>
            <consortium name="DOE Joint Genome Institute"/>
            <person name="Kuo A."/>
            <person name="Ruytinx J."/>
            <person name="Rineau F."/>
            <person name="Colpaert J."/>
            <person name="Kohler A."/>
            <person name="Nagy L.G."/>
            <person name="Floudas D."/>
            <person name="Copeland A."/>
            <person name="Barry K.W."/>
            <person name="Cichocki N."/>
            <person name="Veneault-Fourrey C."/>
            <person name="LaButti K."/>
            <person name="Lindquist E.A."/>
            <person name="Lipzen A."/>
            <person name="Lundell T."/>
            <person name="Morin E."/>
            <person name="Murat C."/>
            <person name="Sun H."/>
            <person name="Tunlid A."/>
            <person name="Henrissat B."/>
            <person name="Grigoriev I.V."/>
            <person name="Hibbett D.S."/>
            <person name="Martin F."/>
            <person name="Nordberg H.P."/>
            <person name="Cantor M.N."/>
            <person name="Hua S.X."/>
        </authorList>
    </citation>
    <scope>NUCLEOTIDE SEQUENCE [LARGE SCALE GENOMIC DNA]</scope>
    <source>
        <strain evidence="9 10">UH-Slu-Lm8-n1</strain>
    </source>
</reference>
<dbReference type="InterPro" id="IPR051788">
    <property type="entry name" value="MFS_Transporter"/>
</dbReference>
<keyword evidence="10" id="KW-1185">Reference proteome</keyword>
<dbReference type="GO" id="GO:0022857">
    <property type="term" value="F:transmembrane transporter activity"/>
    <property type="evidence" value="ECO:0007669"/>
    <property type="project" value="InterPro"/>
</dbReference>
<feature type="transmembrane region" description="Helical" evidence="7">
    <location>
        <begin position="193"/>
        <end position="215"/>
    </location>
</feature>
<name>A0A0D0AD64_9AGAM</name>
<dbReference type="SUPFAM" id="SSF103473">
    <property type="entry name" value="MFS general substrate transporter"/>
    <property type="match status" value="1"/>
</dbReference>
<dbReference type="AlphaFoldDB" id="A0A0D0AD64"/>
<dbReference type="InterPro" id="IPR020846">
    <property type="entry name" value="MFS_dom"/>
</dbReference>
<dbReference type="HOGENOM" id="CLU_021993_6_0_1"/>
<proteinExistence type="inferred from homology"/>
<feature type="transmembrane region" description="Helical" evidence="7">
    <location>
        <begin position="168"/>
        <end position="187"/>
    </location>
</feature>
<feature type="transmembrane region" description="Helical" evidence="7">
    <location>
        <begin position="405"/>
        <end position="423"/>
    </location>
</feature>
<accession>A0A0D0AD64</accession>
<evidence type="ECO:0000256" key="2">
    <source>
        <dbReference type="ARBA" id="ARBA00008335"/>
    </source>
</evidence>
<feature type="domain" description="Major facilitator superfamily (MFS) profile" evidence="8">
    <location>
        <begin position="251"/>
        <end position="431"/>
    </location>
</feature>
<protein>
    <recommendedName>
        <fullName evidence="8">Major facilitator superfamily (MFS) profile domain-containing protein</fullName>
    </recommendedName>
</protein>
<feature type="transmembrane region" description="Helical" evidence="7">
    <location>
        <begin position="289"/>
        <end position="308"/>
    </location>
</feature>
<gene>
    <name evidence="9" type="ORF">CY34DRAFT_14252</name>
</gene>
<dbReference type="GO" id="GO:0016020">
    <property type="term" value="C:membrane"/>
    <property type="evidence" value="ECO:0007669"/>
    <property type="project" value="TreeGrafter"/>
</dbReference>
<dbReference type="InParanoid" id="A0A0D0AD64"/>
<feature type="transmembrane region" description="Helical" evidence="7">
    <location>
        <begin position="315"/>
        <end position="335"/>
    </location>
</feature>